<accession>A0A1Z4BWZ1</accession>
<dbReference type="PANTHER" id="PTHR43861:SF1">
    <property type="entry name" value="TRANS-ACONITATE 2-METHYLTRANSFERASE"/>
    <property type="match status" value="1"/>
</dbReference>
<dbReference type="GO" id="GO:0032259">
    <property type="term" value="P:methylation"/>
    <property type="evidence" value="ECO:0007669"/>
    <property type="project" value="UniProtKB-KW"/>
</dbReference>
<name>A0A1Z4BWZ1_9GAMM</name>
<gene>
    <name evidence="4" type="ORF">CEK71_06555</name>
</gene>
<dbReference type="KEGG" id="mpsy:CEK71_06555"/>
<proteinExistence type="predicted"/>
<evidence type="ECO:0000259" key="3">
    <source>
        <dbReference type="Pfam" id="PF13649"/>
    </source>
</evidence>
<evidence type="ECO:0000313" key="4">
    <source>
        <dbReference type="EMBL" id="ASF45759.1"/>
    </source>
</evidence>
<dbReference type="AlphaFoldDB" id="A0A1Z4BWZ1"/>
<reference evidence="4 5" key="1">
    <citation type="submission" date="2017-06" db="EMBL/GenBank/DDBJ databases">
        <title>Genome Sequencing of the methanotroph Methylovulum psychrotolerants str. HV10-M2 isolated from a high-altitude environment.</title>
        <authorList>
            <person name="Mateos-Rivera A."/>
        </authorList>
    </citation>
    <scope>NUCLEOTIDE SEQUENCE [LARGE SCALE GENOMIC DNA]</scope>
    <source>
        <strain evidence="4 5">HV10_M2</strain>
    </source>
</reference>
<feature type="domain" description="Methyltransferase" evidence="3">
    <location>
        <begin position="56"/>
        <end position="145"/>
    </location>
</feature>
<keyword evidence="1 4" id="KW-0489">Methyltransferase</keyword>
<dbReference type="RefSeq" id="WP_088618635.1">
    <property type="nucleotide sequence ID" value="NZ_CP022129.1"/>
</dbReference>
<dbReference type="EMBL" id="CP022129">
    <property type="protein sequence ID" value="ASF45759.1"/>
    <property type="molecule type" value="Genomic_DNA"/>
</dbReference>
<evidence type="ECO:0000313" key="5">
    <source>
        <dbReference type="Proteomes" id="UP000197019"/>
    </source>
</evidence>
<dbReference type="Pfam" id="PF13649">
    <property type="entry name" value="Methyltransf_25"/>
    <property type="match status" value="1"/>
</dbReference>
<sequence length="210" mass="23129">MTAIVTDHPLKTLTGQTINHYETNAQAFWEGTKDHDVSQNLAAFLGACKTGSSLDILDLGCGPGRDVRYFQSIGHRPVGLDGSAAFCQMAAQLTGCPIWQQDFLDLDLPAQAFDGIYANASLFHVPRQRLPDVLATLHQALRPDGVLFTSNPRGHGEQVHGQRYGHYMELADSAAFLNAARFGIVEHYYRPQGLPCNQQPWLVIVSRRLG</sequence>
<organism evidence="4 5">
    <name type="scientific">Methylovulum psychrotolerans</name>
    <dbReference type="NCBI Taxonomy" id="1704499"/>
    <lineage>
        <taxon>Bacteria</taxon>
        <taxon>Pseudomonadati</taxon>
        <taxon>Pseudomonadota</taxon>
        <taxon>Gammaproteobacteria</taxon>
        <taxon>Methylococcales</taxon>
        <taxon>Methylococcaceae</taxon>
        <taxon>Methylovulum</taxon>
    </lineage>
</organism>
<dbReference type="Proteomes" id="UP000197019">
    <property type="component" value="Chromosome"/>
</dbReference>
<evidence type="ECO:0000256" key="2">
    <source>
        <dbReference type="ARBA" id="ARBA00022679"/>
    </source>
</evidence>
<protein>
    <submittedName>
        <fullName evidence="4">SAM-dependent methyltransferase</fullName>
    </submittedName>
</protein>
<evidence type="ECO:0000256" key="1">
    <source>
        <dbReference type="ARBA" id="ARBA00022603"/>
    </source>
</evidence>
<dbReference type="CDD" id="cd02440">
    <property type="entry name" value="AdoMet_MTases"/>
    <property type="match status" value="1"/>
</dbReference>
<dbReference type="OrthoDB" id="9804312at2"/>
<dbReference type="InterPro" id="IPR029063">
    <property type="entry name" value="SAM-dependent_MTases_sf"/>
</dbReference>
<keyword evidence="5" id="KW-1185">Reference proteome</keyword>
<dbReference type="SUPFAM" id="SSF53335">
    <property type="entry name" value="S-adenosyl-L-methionine-dependent methyltransferases"/>
    <property type="match status" value="1"/>
</dbReference>
<dbReference type="PANTHER" id="PTHR43861">
    <property type="entry name" value="TRANS-ACONITATE 2-METHYLTRANSFERASE-RELATED"/>
    <property type="match status" value="1"/>
</dbReference>
<dbReference type="InterPro" id="IPR041698">
    <property type="entry name" value="Methyltransf_25"/>
</dbReference>
<dbReference type="Gene3D" id="3.40.50.150">
    <property type="entry name" value="Vaccinia Virus protein VP39"/>
    <property type="match status" value="1"/>
</dbReference>
<dbReference type="GO" id="GO:0008168">
    <property type="term" value="F:methyltransferase activity"/>
    <property type="evidence" value="ECO:0007669"/>
    <property type="project" value="UniProtKB-KW"/>
</dbReference>
<keyword evidence="2 4" id="KW-0808">Transferase</keyword>